<keyword evidence="10" id="KW-1185">Reference proteome</keyword>
<feature type="binding site" evidence="6">
    <location>
        <position position="124"/>
    </location>
    <ligand>
        <name>(6S)-NADPHX</name>
        <dbReference type="ChEBI" id="CHEBI:64076"/>
    </ligand>
</feature>
<evidence type="ECO:0000256" key="7">
    <source>
        <dbReference type="SAM" id="MobiDB-lite"/>
    </source>
</evidence>
<comment type="function">
    <text evidence="6">Catalyzes the dehydration of the S-form of NAD(P)HX at the expense of ADP, which is converted to AMP. Together with NAD(P)HX epimerase, which catalyzes the epimerization of the S- and R-forms, the enzyme allows the repair of both epimers of NAD(P)HX, a damaged form of NAD(P)H that is a result of enzymatic or heat-dependent hydration.</text>
</comment>
<dbReference type="Proteomes" id="UP001363010">
    <property type="component" value="Unassembled WGS sequence"/>
</dbReference>
<evidence type="ECO:0000313" key="9">
    <source>
        <dbReference type="EMBL" id="MEJ8825073.1"/>
    </source>
</evidence>
<dbReference type="PANTHER" id="PTHR12592">
    <property type="entry name" value="ATP-DEPENDENT (S)-NAD(P)H-HYDRATE DEHYDRATASE FAMILY MEMBER"/>
    <property type="match status" value="1"/>
</dbReference>
<gene>
    <name evidence="6" type="primary">nnrD</name>
    <name evidence="9" type="ORF">WKW80_24100</name>
</gene>
<dbReference type="EMBL" id="JBBKZV010000019">
    <property type="protein sequence ID" value="MEJ8825073.1"/>
    <property type="molecule type" value="Genomic_DNA"/>
</dbReference>
<keyword evidence="4 6" id="KW-0520">NAD</keyword>
<evidence type="ECO:0000256" key="6">
    <source>
        <dbReference type="HAMAP-Rule" id="MF_01965"/>
    </source>
</evidence>
<feature type="binding site" evidence="6">
    <location>
        <begin position="208"/>
        <end position="212"/>
    </location>
    <ligand>
        <name>AMP</name>
        <dbReference type="ChEBI" id="CHEBI:456215"/>
    </ligand>
</feature>
<protein>
    <recommendedName>
        <fullName evidence="6">ADP-dependent (S)-NAD(P)H-hydrate dehydratase</fullName>
        <ecNumber evidence="6">4.2.1.136</ecNumber>
    </recommendedName>
    <alternativeName>
        <fullName evidence="6">ADP-dependent NAD(P)HX dehydratase</fullName>
    </alternativeName>
</protein>
<evidence type="ECO:0000256" key="4">
    <source>
        <dbReference type="ARBA" id="ARBA00023027"/>
    </source>
</evidence>
<dbReference type="SUPFAM" id="SSF53613">
    <property type="entry name" value="Ribokinase-like"/>
    <property type="match status" value="1"/>
</dbReference>
<reference evidence="9 10" key="1">
    <citation type="submission" date="2024-03" db="EMBL/GenBank/DDBJ databases">
        <title>Novel species of the genus Variovorax.</title>
        <authorList>
            <person name="Liu Q."/>
            <person name="Xin Y.-H."/>
        </authorList>
    </citation>
    <scope>NUCLEOTIDE SEQUENCE [LARGE SCALE GENOMIC DNA]</scope>
    <source>
        <strain evidence="9 10">KACC 18501</strain>
    </source>
</reference>
<comment type="catalytic activity">
    <reaction evidence="6">
        <text>(6S)-NADHX + ADP = AMP + phosphate + NADH + H(+)</text>
        <dbReference type="Rhea" id="RHEA:32223"/>
        <dbReference type="ChEBI" id="CHEBI:15378"/>
        <dbReference type="ChEBI" id="CHEBI:43474"/>
        <dbReference type="ChEBI" id="CHEBI:57945"/>
        <dbReference type="ChEBI" id="CHEBI:64074"/>
        <dbReference type="ChEBI" id="CHEBI:456215"/>
        <dbReference type="ChEBI" id="CHEBI:456216"/>
        <dbReference type="EC" id="4.2.1.136"/>
    </reaction>
</comment>
<dbReference type="CDD" id="cd01171">
    <property type="entry name" value="YXKO-related"/>
    <property type="match status" value="1"/>
</dbReference>
<comment type="caution">
    <text evidence="9">The sequence shown here is derived from an EMBL/GenBank/DDBJ whole genome shotgun (WGS) entry which is preliminary data.</text>
</comment>
<evidence type="ECO:0000256" key="5">
    <source>
        <dbReference type="ARBA" id="ARBA00023239"/>
    </source>
</evidence>
<dbReference type="EC" id="4.2.1.136" evidence="6"/>
<dbReference type="RefSeq" id="WP_340366102.1">
    <property type="nucleotide sequence ID" value="NZ_JBBKZV010000019.1"/>
</dbReference>
<evidence type="ECO:0000256" key="3">
    <source>
        <dbReference type="ARBA" id="ARBA00022857"/>
    </source>
</evidence>
<feature type="binding site" evidence="6">
    <location>
        <position position="171"/>
    </location>
    <ligand>
        <name>(6S)-NADPHX</name>
        <dbReference type="ChEBI" id="CHEBI:64076"/>
    </ligand>
</feature>
<feature type="domain" description="YjeF C-terminal" evidence="8">
    <location>
        <begin position="16"/>
        <end position="297"/>
    </location>
</feature>
<feature type="binding site" evidence="6">
    <location>
        <position position="237"/>
    </location>
    <ligand>
        <name>AMP</name>
        <dbReference type="ChEBI" id="CHEBI:456215"/>
    </ligand>
</feature>
<dbReference type="Pfam" id="PF01256">
    <property type="entry name" value="Carb_kinase"/>
    <property type="match status" value="1"/>
</dbReference>
<proteinExistence type="inferred from homology"/>
<dbReference type="InterPro" id="IPR029056">
    <property type="entry name" value="Ribokinase-like"/>
</dbReference>
<comment type="similarity">
    <text evidence="6">Belongs to the NnrD/CARKD family.</text>
</comment>
<organism evidence="9 10">
    <name type="scientific">Variovorax humicola</name>
    <dbReference type="NCBI Taxonomy" id="1769758"/>
    <lineage>
        <taxon>Bacteria</taxon>
        <taxon>Pseudomonadati</taxon>
        <taxon>Pseudomonadota</taxon>
        <taxon>Betaproteobacteria</taxon>
        <taxon>Burkholderiales</taxon>
        <taxon>Comamonadaceae</taxon>
        <taxon>Variovorax</taxon>
    </lineage>
</organism>
<dbReference type="PANTHER" id="PTHR12592:SF0">
    <property type="entry name" value="ATP-DEPENDENT (S)-NAD(P)H-HYDRATE DEHYDRATASE"/>
    <property type="match status" value="1"/>
</dbReference>
<dbReference type="PROSITE" id="PS51383">
    <property type="entry name" value="YJEF_C_3"/>
    <property type="match status" value="1"/>
</dbReference>
<dbReference type="NCBIfam" id="TIGR00196">
    <property type="entry name" value="yjeF_cterm"/>
    <property type="match status" value="1"/>
</dbReference>
<keyword evidence="1 6" id="KW-0547">Nucleotide-binding</keyword>
<evidence type="ECO:0000256" key="2">
    <source>
        <dbReference type="ARBA" id="ARBA00022840"/>
    </source>
</evidence>
<name>A0ABU8W599_9BURK</name>
<dbReference type="Gene3D" id="3.40.1190.20">
    <property type="match status" value="1"/>
</dbReference>
<feature type="binding site" evidence="6">
    <location>
        <position position="53"/>
    </location>
    <ligand>
        <name>(6S)-NADPHX</name>
        <dbReference type="ChEBI" id="CHEBI:64076"/>
    </ligand>
</feature>
<keyword evidence="3 6" id="KW-0521">NADP</keyword>
<evidence type="ECO:0000313" key="10">
    <source>
        <dbReference type="Proteomes" id="UP001363010"/>
    </source>
</evidence>
<accession>A0ABU8W599</accession>
<comment type="catalytic activity">
    <reaction evidence="6">
        <text>(6S)-NADPHX + ADP = AMP + phosphate + NADPH + H(+)</text>
        <dbReference type="Rhea" id="RHEA:32235"/>
        <dbReference type="ChEBI" id="CHEBI:15378"/>
        <dbReference type="ChEBI" id="CHEBI:43474"/>
        <dbReference type="ChEBI" id="CHEBI:57783"/>
        <dbReference type="ChEBI" id="CHEBI:64076"/>
        <dbReference type="ChEBI" id="CHEBI:456215"/>
        <dbReference type="ChEBI" id="CHEBI:456216"/>
        <dbReference type="EC" id="4.2.1.136"/>
    </reaction>
</comment>
<dbReference type="InterPro" id="IPR000631">
    <property type="entry name" value="CARKD"/>
</dbReference>
<comment type="subunit">
    <text evidence="6">Homotetramer.</text>
</comment>
<comment type="cofactor">
    <cofactor evidence="6">
        <name>Mg(2+)</name>
        <dbReference type="ChEBI" id="CHEBI:18420"/>
    </cofactor>
</comment>
<dbReference type="HAMAP" id="MF_01965">
    <property type="entry name" value="NADHX_dehydratase"/>
    <property type="match status" value="1"/>
</dbReference>
<evidence type="ECO:0000259" key="8">
    <source>
        <dbReference type="PROSITE" id="PS51383"/>
    </source>
</evidence>
<keyword evidence="5 6" id="KW-0456">Lyase</keyword>
<feature type="region of interest" description="Disordered" evidence="7">
    <location>
        <begin position="293"/>
        <end position="322"/>
    </location>
</feature>
<evidence type="ECO:0000256" key="1">
    <source>
        <dbReference type="ARBA" id="ARBA00022741"/>
    </source>
</evidence>
<feature type="binding site" evidence="6">
    <location>
        <position position="238"/>
    </location>
    <ligand>
        <name>(6S)-NADPHX</name>
        <dbReference type="ChEBI" id="CHEBI:64076"/>
    </ligand>
</feature>
<keyword evidence="2 6" id="KW-0067">ATP-binding</keyword>
<sequence length="322" mass="32704">MSELLMGTRASSATLLTSAMLSRWPLPDHGSDADKEIRGHVLIVGGSVETPGAAMLAAIAALRAGAGKLTIAVPAAVAQGLALAVPEARVIGLPLSSGGGFLARGSDRLAALAGAVDAVVLGPGMMNAQGTIGFVRGLLPAFRRSTVVLDAFAMGVVRHLCLDQPVVMTPHAGEMANLSGLTKEAVCDDPLSTAIAAARLWNACVVLKGACSYIAQPDGTTWRHEGSTPGLATSGSGDTLAGVIGGLAARGLAPAVASAWGVVLHSRAGAALARRHGPLGFLARELPGELPRLIQSASRPRRSQEGRARPRLVTRSAIGRPS</sequence>